<dbReference type="eggNOG" id="COG2226">
    <property type="taxonomic scope" value="Bacteria"/>
</dbReference>
<dbReference type="PATRIC" id="fig|324602.8.peg.1660"/>
<dbReference type="STRING" id="324602.Caur_1459"/>
<evidence type="ECO:0000259" key="1">
    <source>
        <dbReference type="Pfam" id="PF08241"/>
    </source>
</evidence>
<dbReference type="EnsemblBacteria" id="ABY34687">
    <property type="protein sequence ID" value="ABY34687"/>
    <property type="gene ID" value="Caur_1459"/>
</dbReference>
<dbReference type="InParanoid" id="A9WAC8"/>
<proteinExistence type="predicted"/>
<dbReference type="HOGENOM" id="CLU_071512_0_0_0"/>
<keyword evidence="3" id="KW-1185">Reference proteome</keyword>
<dbReference type="GO" id="GO:0032259">
    <property type="term" value="P:methylation"/>
    <property type="evidence" value="ECO:0007669"/>
    <property type="project" value="UniProtKB-KW"/>
</dbReference>
<dbReference type="PANTHER" id="PTHR43591:SF24">
    <property type="entry name" value="2-METHOXY-6-POLYPRENYL-1,4-BENZOQUINOL METHYLASE, MITOCHONDRIAL"/>
    <property type="match status" value="1"/>
</dbReference>
<dbReference type="EMBL" id="CP000909">
    <property type="protein sequence ID" value="ABY34687.1"/>
    <property type="molecule type" value="Genomic_DNA"/>
</dbReference>
<dbReference type="Pfam" id="PF08241">
    <property type="entry name" value="Methyltransf_11"/>
    <property type="match status" value="1"/>
</dbReference>
<dbReference type="RefSeq" id="WP_012257343.1">
    <property type="nucleotide sequence ID" value="NC_010175.1"/>
</dbReference>
<dbReference type="SUPFAM" id="SSF53335">
    <property type="entry name" value="S-adenosyl-L-methionine-dependent methyltransferases"/>
    <property type="match status" value="1"/>
</dbReference>
<keyword evidence="2" id="KW-0808">Transferase</keyword>
<dbReference type="InterPro" id="IPR029063">
    <property type="entry name" value="SAM-dependent_MTases_sf"/>
</dbReference>
<dbReference type="GO" id="GO:0008757">
    <property type="term" value="F:S-adenosylmethionine-dependent methyltransferase activity"/>
    <property type="evidence" value="ECO:0007669"/>
    <property type="project" value="InterPro"/>
</dbReference>
<keyword evidence="2" id="KW-0489">Methyltransferase</keyword>
<evidence type="ECO:0000313" key="3">
    <source>
        <dbReference type="Proteomes" id="UP000002008"/>
    </source>
</evidence>
<reference evidence="3" key="1">
    <citation type="journal article" date="2011" name="BMC Genomics">
        <title>Complete genome sequence of the filamentous anoxygenic phototrophic bacterium Chloroflexus aurantiacus.</title>
        <authorList>
            <person name="Tang K.H."/>
            <person name="Barry K."/>
            <person name="Chertkov O."/>
            <person name="Dalin E."/>
            <person name="Han C.S."/>
            <person name="Hauser L.J."/>
            <person name="Honchak B.M."/>
            <person name="Karbach L.E."/>
            <person name="Land M.L."/>
            <person name="Lapidus A."/>
            <person name="Larimer F.W."/>
            <person name="Mikhailova N."/>
            <person name="Pitluck S."/>
            <person name="Pierson B.K."/>
            <person name="Blankenship R.E."/>
        </authorList>
    </citation>
    <scope>NUCLEOTIDE SEQUENCE [LARGE SCALE GENOMIC DNA]</scope>
    <source>
        <strain evidence="3">ATCC 29366 / DSM 635 / J-10-fl</strain>
    </source>
</reference>
<evidence type="ECO:0000313" key="2">
    <source>
        <dbReference type="EMBL" id="ABY34687.1"/>
    </source>
</evidence>
<gene>
    <name evidence="2" type="ordered locus">Caur_1459</name>
</gene>
<name>A9WAC8_CHLAA</name>
<accession>A9WAC8</accession>
<dbReference type="InterPro" id="IPR013216">
    <property type="entry name" value="Methyltransf_11"/>
</dbReference>
<feature type="domain" description="Methyltransferase type 11" evidence="1">
    <location>
        <begin position="121"/>
        <end position="172"/>
    </location>
</feature>
<dbReference type="AlphaFoldDB" id="A9WAC8"/>
<protein>
    <submittedName>
        <fullName evidence="2">Methyltransferase type 11</fullName>
    </submittedName>
</protein>
<dbReference type="FunFam" id="3.40.50.150:FF:000531">
    <property type="entry name" value="Glycosyl transferase"/>
    <property type="match status" value="1"/>
</dbReference>
<dbReference type="CDD" id="cd02440">
    <property type="entry name" value="AdoMet_MTases"/>
    <property type="match status" value="1"/>
</dbReference>
<sequence>MKRFLSVLPNDVKRPLRNARDFVIRVKNLMLYQGKNHFCPVCQKSLRAFAPYGRSRRKGALCIYCGSLERHRLLWLYLTQKTDLFDGRPKDVLHIAPEPCFKPIFHQKLGSGYITADLNDDHVMVKMDITNIQYPDASFDVILCSHVLEHVPDDRKAMREFWRVLKPTGWAILLVPIMAEVTFEDPSIVDPQARFIAFGQEDHVRVYGRDFPDRLRGAGFTVQTTTVTDLVPDPEAAVQMGLTKDSGEIYFCTKLPG</sequence>
<dbReference type="KEGG" id="cau:Caur_1459"/>
<dbReference type="GO" id="GO:0008168">
    <property type="term" value="F:methyltransferase activity"/>
    <property type="evidence" value="ECO:0000318"/>
    <property type="project" value="GO_Central"/>
</dbReference>
<dbReference type="Proteomes" id="UP000002008">
    <property type="component" value="Chromosome"/>
</dbReference>
<organism evidence="2 3">
    <name type="scientific">Chloroflexus aurantiacus (strain ATCC 29366 / DSM 635 / J-10-fl)</name>
    <dbReference type="NCBI Taxonomy" id="324602"/>
    <lineage>
        <taxon>Bacteria</taxon>
        <taxon>Bacillati</taxon>
        <taxon>Chloroflexota</taxon>
        <taxon>Chloroflexia</taxon>
        <taxon>Chloroflexales</taxon>
        <taxon>Chloroflexineae</taxon>
        <taxon>Chloroflexaceae</taxon>
        <taxon>Chloroflexus</taxon>
    </lineage>
</organism>
<dbReference type="PANTHER" id="PTHR43591">
    <property type="entry name" value="METHYLTRANSFERASE"/>
    <property type="match status" value="1"/>
</dbReference>
<dbReference type="Gene3D" id="3.40.50.150">
    <property type="entry name" value="Vaccinia Virus protein VP39"/>
    <property type="match status" value="1"/>
</dbReference>